<accession>A0AAE1WK37</accession>
<keyword evidence="5" id="KW-0433">Leucine-rich repeat</keyword>
<dbReference type="PANTHER" id="PTHR23155">
    <property type="entry name" value="DISEASE RESISTANCE PROTEIN RP"/>
    <property type="match status" value="1"/>
</dbReference>
<dbReference type="GO" id="GO:0009626">
    <property type="term" value="P:plant-type hypersensitive response"/>
    <property type="evidence" value="ECO:0007669"/>
    <property type="project" value="UniProtKB-KW"/>
</dbReference>
<dbReference type="EMBL" id="JACGWL010000009">
    <property type="protein sequence ID" value="KAK4394741.1"/>
    <property type="molecule type" value="Genomic_DNA"/>
</dbReference>
<comment type="subcellular location">
    <subcellularLocation>
        <location evidence="2">Cytoplasm</location>
    </subcellularLocation>
</comment>
<evidence type="ECO:0000256" key="1">
    <source>
        <dbReference type="ARBA" id="ARBA00002074"/>
    </source>
</evidence>
<dbReference type="FunFam" id="1.10.10.10:FF:000322">
    <property type="entry name" value="Probable disease resistance protein At1g63360"/>
    <property type="match status" value="1"/>
</dbReference>
<evidence type="ECO:0000259" key="12">
    <source>
        <dbReference type="Pfam" id="PF23559"/>
    </source>
</evidence>
<dbReference type="FunFam" id="3.40.50.300:FF:001091">
    <property type="entry name" value="Probable disease resistance protein At1g61300"/>
    <property type="match status" value="1"/>
</dbReference>
<dbReference type="GO" id="GO:0005524">
    <property type="term" value="F:ATP binding"/>
    <property type="evidence" value="ECO:0007669"/>
    <property type="project" value="UniProtKB-KW"/>
</dbReference>
<dbReference type="InterPro" id="IPR042197">
    <property type="entry name" value="Apaf_helical"/>
</dbReference>
<evidence type="ECO:0000256" key="3">
    <source>
        <dbReference type="ARBA" id="ARBA00008894"/>
    </source>
</evidence>
<reference evidence="13" key="2">
    <citation type="journal article" date="2024" name="Plant">
        <title>Genomic evolution and insights into agronomic trait innovations of Sesamum species.</title>
        <authorList>
            <person name="Miao H."/>
            <person name="Wang L."/>
            <person name="Qu L."/>
            <person name="Liu H."/>
            <person name="Sun Y."/>
            <person name="Le M."/>
            <person name="Wang Q."/>
            <person name="Wei S."/>
            <person name="Zheng Y."/>
            <person name="Lin W."/>
            <person name="Duan Y."/>
            <person name="Cao H."/>
            <person name="Xiong S."/>
            <person name="Wang X."/>
            <person name="Wei L."/>
            <person name="Li C."/>
            <person name="Ma Q."/>
            <person name="Ju M."/>
            <person name="Zhao R."/>
            <person name="Li G."/>
            <person name="Mu C."/>
            <person name="Tian Q."/>
            <person name="Mei H."/>
            <person name="Zhang T."/>
            <person name="Gao T."/>
            <person name="Zhang H."/>
        </authorList>
    </citation>
    <scope>NUCLEOTIDE SEQUENCE</scope>
    <source>
        <strain evidence="13">K16</strain>
    </source>
</reference>
<dbReference type="GO" id="GO:0051607">
    <property type="term" value="P:defense response to virus"/>
    <property type="evidence" value="ECO:0007669"/>
    <property type="project" value="UniProtKB-ARBA"/>
</dbReference>
<dbReference type="PRINTS" id="PR00364">
    <property type="entry name" value="DISEASERSIST"/>
</dbReference>
<dbReference type="GO" id="GO:0043531">
    <property type="term" value="F:ADP binding"/>
    <property type="evidence" value="ECO:0007669"/>
    <property type="project" value="InterPro"/>
</dbReference>
<keyword evidence="14" id="KW-1185">Reference proteome</keyword>
<keyword evidence="6" id="KW-0381">Hypersensitive response</keyword>
<evidence type="ECO:0000313" key="13">
    <source>
        <dbReference type="EMBL" id="KAK4394741.1"/>
    </source>
</evidence>
<dbReference type="SUPFAM" id="SSF52047">
    <property type="entry name" value="RNI-like"/>
    <property type="match status" value="1"/>
</dbReference>
<evidence type="ECO:0000256" key="10">
    <source>
        <dbReference type="ARBA" id="ARBA00022840"/>
    </source>
</evidence>
<dbReference type="InterPro" id="IPR058922">
    <property type="entry name" value="WHD_DRP"/>
</dbReference>
<dbReference type="FunFam" id="1.10.8.430:FF:000003">
    <property type="entry name" value="Probable disease resistance protein At5g66910"/>
    <property type="match status" value="1"/>
</dbReference>
<evidence type="ECO:0000256" key="8">
    <source>
        <dbReference type="ARBA" id="ARBA00022741"/>
    </source>
</evidence>
<dbReference type="Gene3D" id="3.40.50.300">
    <property type="entry name" value="P-loop containing nucleotide triphosphate hydrolases"/>
    <property type="match status" value="1"/>
</dbReference>
<evidence type="ECO:0000256" key="4">
    <source>
        <dbReference type="ARBA" id="ARBA00022490"/>
    </source>
</evidence>
<dbReference type="Proteomes" id="UP001289374">
    <property type="component" value="Unassembled WGS sequence"/>
</dbReference>
<comment type="function">
    <text evidence="1">Confers resistance to late blight (Phytophthora infestans) races carrying the avirulence gene Avr1. Resistance proteins guard the plant against pathogens that contain an appropriate avirulence protein via an indirect interaction with this avirulence protein. That triggers a defense system including the hypersensitive response, which restricts the pathogen growth.</text>
</comment>
<evidence type="ECO:0000256" key="5">
    <source>
        <dbReference type="ARBA" id="ARBA00022614"/>
    </source>
</evidence>
<dbReference type="AlphaFoldDB" id="A0AAE1WK37"/>
<dbReference type="Gene3D" id="1.10.8.430">
    <property type="entry name" value="Helical domain of apoptotic protease-activating factors"/>
    <property type="match status" value="1"/>
</dbReference>
<feature type="domain" description="Disease resistance protein winged helix" evidence="12">
    <location>
        <begin position="412"/>
        <end position="483"/>
    </location>
</feature>
<dbReference type="Gene3D" id="1.20.5.4130">
    <property type="match status" value="1"/>
</dbReference>
<name>A0AAE1WK37_9LAMI</name>
<evidence type="ECO:0000259" key="11">
    <source>
        <dbReference type="Pfam" id="PF00931"/>
    </source>
</evidence>
<keyword evidence="4" id="KW-0963">Cytoplasm</keyword>
<dbReference type="InterPro" id="IPR027417">
    <property type="entry name" value="P-loop_NTPase"/>
</dbReference>
<dbReference type="GO" id="GO:0005737">
    <property type="term" value="C:cytoplasm"/>
    <property type="evidence" value="ECO:0007669"/>
    <property type="project" value="UniProtKB-SubCell"/>
</dbReference>
<evidence type="ECO:0000313" key="14">
    <source>
        <dbReference type="Proteomes" id="UP001289374"/>
    </source>
</evidence>
<comment type="similarity">
    <text evidence="3">Belongs to the disease resistance NB-LRR family.</text>
</comment>
<dbReference type="InterPro" id="IPR032675">
    <property type="entry name" value="LRR_dom_sf"/>
</dbReference>
<dbReference type="Pfam" id="PF00931">
    <property type="entry name" value="NB-ARC"/>
    <property type="match status" value="1"/>
</dbReference>
<dbReference type="Pfam" id="PF23559">
    <property type="entry name" value="WHD_DRP"/>
    <property type="match status" value="1"/>
</dbReference>
<organism evidence="13 14">
    <name type="scientific">Sesamum angolense</name>
    <dbReference type="NCBI Taxonomy" id="2727404"/>
    <lineage>
        <taxon>Eukaryota</taxon>
        <taxon>Viridiplantae</taxon>
        <taxon>Streptophyta</taxon>
        <taxon>Embryophyta</taxon>
        <taxon>Tracheophyta</taxon>
        <taxon>Spermatophyta</taxon>
        <taxon>Magnoliopsida</taxon>
        <taxon>eudicotyledons</taxon>
        <taxon>Gunneridae</taxon>
        <taxon>Pentapetalae</taxon>
        <taxon>asterids</taxon>
        <taxon>lamiids</taxon>
        <taxon>Lamiales</taxon>
        <taxon>Pedaliaceae</taxon>
        <taxon>Sesamum</taxon>
    </lineage>
</organism>
<keyword evidence="8" id="KW-0547">Nucleotide-binding</keyword>
<keyword evidence="9" id="KW-0611">Plant defense</keyword>
<keyword evidence="7" id="KW-0677">Repeat</keyword>
<protein>
    <submittedName>
        <fullName evidence="13">Late blight resistance proteinR1A-10</fullName>
    </submittedName>
</protein>
<dbReference type="InterPro" id="IPR036388">
    <property type="entry name" value="WH-like_DNA-bd_sf"/>
</dbReference>
<evidence type="ECO:0000256" key="2">
    <source>
        <dbReference type="ARBA" id="ARBA00004496"/>
    </source>
</evidence>
<dbReference type="InterPro" id="IPR002182">
    <property type="entry name" value="NB-ARC"/>
</dbReference>
<dbReference type="Gene3D" id="1.10.10.10">
    <property type="entry name" value="Winged helix-like DNA-binding domain superfamily/Winged helix DNA-binding domain"/>
    <property type="match status" value="1"/>
</dbReference>
<feature type="domain" description="NB-ARC" evidence="11">
    <location>
        <begin position="161"/>
        <end position="327"/>
    </location>
</feature>
<gene>
    <name evidence="13" type="ORF">Sango_1628400</name>
</gene>
<proteinExistence type="inferred from homology"/>
<dbReference type="InterPro" id="IPR044974">
    <property type="entry name" value="Disease_R_plants"/>
</dbReference>
<sequence length="720" mass="82512">MAVAAYASLLLLMKVLDNVQHPFRRRQLRFDADRVQSLHEKLQFLVDFLERHSQRMSQEMEDLAGQIVAAADEAEDFIDTHVVDQLREGSQDQSYHLAVASSFCQDIDRVTGKIDSITTELTMIEEGWANAQERKPVVSNLPTSSTALPSSVKNTMIGFDEHLLRVMDELTRDESNLQILPLVGMGGTGKTTLARNIFDHPYVVHHFDKRIWFTISQDYSVHEILVCLLNNGKDKEVSETSAELGERLYKSLFGQRYIIIMDDVWNIKAWDALKLFFPNNRNGSRVIMTTRLANVANSLGSQKPYLMDFLDEDKSWNLFCLKAFAKEGCPYPELEEIGKDIAKACRGLPLAIVVIGGLLANSNMEQEYWKYFAKNVSSFVNSEDDEHCLKILALSYQNLPMHLKACFLYMRVFREDDKIKVSRLIKLWIGEGFLKPKRGKILEEVAKEYLKNLVDRNLVLIREWTVRGKPRVCGIHDLLRDLCLKEADKEHFIRTPIVQLLDPYKENEIVCFLCGERVSLQETIDVPKIVIVSQLTSGASGLVCEACKKWRIGHLIVSTTSSIYISLNHCLFKTEDSLLKNIAYPTSLKKLNLVRCKIPCEYMTIIGSLPNLEVIFWRWCDIEGSEWNPIEGQFPRLKMLKLWKSNLMCWRAENIHFPNLEKLCLYYMHDLEEIPSGIGDIATLSLIHVLECNESVVKSAMQILEEQQSNGNEDLQVLVH</sequence>
<evidence type="ECO:0000256" key="7">
    <source>
        <dbReference type="ARBA" id="ARBA00022737"/>
    </source>
</evidence>
<reference evidence="13" key="1">
    <citation type="submission" date="2020-06" db="EMBL/GenBank/DDBJ databases">
        <authorList>
            <person name="Li T."/>
            <person name="Hu X."/>
            <person name="Zhang T."/>
            <person name="Song X."/>
            <person name="Zhang H."/>
            <person name="Dai N."/>
            <person name="Sheng W."/>
            <person name="Hou X."/>
            <person name="Wei L."/>
        </authorList>
    </citation>
    <scope>NUCLEOTIDE SEQUENCE</scope>
    <source>
        <strain evidence="13">K16</strain>
        <tissue evidence="13">Leaf</tissue>
    </source>
</reference>
<evidence type="ECO:0000256" key="6">
    <source>
        <dbReference type="ARBA" id="ARBA00022667"/>
    </source>
</evidence>
<dbReference type="Gene3D" id="3.80.10.10">
    <property type="entry name" value="Ribonuclease Inhibitor"/>
    <property type="match status" value="1"/>
</dbReference>
<dbReference type="PANTHER" id="PTHR23155:SF1152">
    <property type="entry name" value="AAA+ ATPASE DOMAIN-CONTAINING PROTEIN"/>
    <property type="match status" value="1"/>
</dbReference>
<dbReference type="SUPFAM" id="SSF52540">
    <property type="entry name" value="P-loop containing nucleoside triphosphate hydrolases"/>
    <property type="match status" value="1"/>
</dbReference>
<comment type="caution">
    <text evidence="13">The sequence shown here is derived from an EMBL/GenBank/DDBJ whole genome shotgun (WGS) entry which is preliminary data.</text>
</comment>
<evidence type="ECO:0000256" key="9">
    <source>
        <dbReference type="ARBA" id="ARBA00022821"/>
    </source>
</evidence>
<keyword evidence="10" id="KW-0067">ATP-binding</keyword>